<dbReference type="Proteomes" id="UP000515734">
    <property type="component" value="Chromosome"/>
</dbReference>
<evidence type="ECO:0000259" key="7">
    <source>
        <dbReference type="Pfam" id="PF01232"/>
    </source>
</evidence>
<dbReference type="SUPFAM" id="SSF51735">
    <property type="entry name" value="NAD(P)-binding Rossmann-fold domains"/>
    <property type="match status" value="1"/>
</dbReference>
<dbReference type="InterPro" id="IPR000669">
    <property type="entry name" value="Mannitol_DH"/>
</dbReference>
<sequence length="507" mass="56010">MTNIVRLHQNSGVPLSNATLPLHANALTLPTYDRSTLTPGIVHFGVGGFHRAHQAVYLDDLAANGVSSQWGVVGVGLHKPEMKEALSAQDCLYTVVERTAERETGRVIGSMCRYLYARDESERVIAALTDERTRIVSLTVTGDGYHLRPDTKEFADQAPEVVADLTSDGQFSTVWAYLAEALDRRRRNGSAPFTVMSCDNVADNGRAARTALVSFAALRYASLARWIEDNVAFPSTMVDRITPKTTSHDRYGIEQSFGVADRWPVVTESFRQWITEDVFCNGRPPLEEVGVDVVSDVAPHKLLKSRLLNGTHCALGYLGLLAGYHKSHQAMRDPLIYRYVEQLMREEVGPLVPAVEGLDTATYQTTILERLTNPRISDQLSRLAARGSTKMPSYLLPSLLEARAQGRPHALLTLALAAWLRYLRGYDFTGRPLRVEDPRAQQLTTIAKVAQNSPEPLLSKFDIFADLRGDRQFAERLGDVMCTLDRLGVKGALRRTLSGADMTTAAG</sequence>
<gene>
    <name evidence="9" type="primary">uxuB</name>
    <name evidence="9" type="ORF">NIIDNTM18_33280</name>
</gene>
<name>A0A6S6PBI8_9MYCO</name>
<evidence type="ECO:0000256" key="5">
    <source>
        <dbReference type="ARBA" id="ARBA00023027"/>
    </source>
</evidence>
<dbReference type="InterPro" id="IPR023027">
    <property type="entry name" value="Mannitol_DH_CS"/>
</dbReference>
<dbReference type="RefSeq" id="WP_328825577.1">
    <property type="nucleotide sequence ID" value="NZ_AP023287.1"/>
</dbReference>
<organism evidence="9 10">
    <name type="scientific">Mycolicibacterium litorale</name>
    <dbReference type="NCBI Taxonomy" id="758802"/>
    <lineage>
        <taxon>Bacteria</taxon>
        <taxon>Bacillati</taxon>
        <taxon>Actinomycetota</taxon>
        <taxon>Actinomycetes</taxon>
        <taxon>Mycobacteriales</taxon>
        <taxon>Mycobacteriaceae</taxon>
        <taxon>Mycolicibacterium</taxon>
    </lineage>
</organism>
<dbReference type="GO" id="GO:0019594">
    <property type="term" value="P:mannitol metabolic process"/>
    <property type="evidence" value="ECO:0007669"/>
    <property type="project" value="InterPro"/>
</dbReference>
<evidence type="ECO:0000256" key="1">
    <source>
        <dbReference type="ARBA" id="ARBA00006541"/>
    </source>
</evidence>
<dbReference type="InterPro" id="IPR036291">
    <property type="entry name" value="NAD(P)-bd_dom_sf"/>
</dbReference>
<keyword evidence="5" id="KW-0520">NAD</keyword>
<dbReference type="Gene3D" id="3.40.50.720">
    <property type="entry name" value="NAD(P)-binding Rossmann-like Domain"/>
    <property type="match status" value="1"/>
</dbReference>
<evidence type="ECO:0000256" key="6">
    <source>
        <dbReference type="ARBA" id="ARBA00048615"/>
    </source>
</evidence>
<evidence type="ECO:0000259" key="8">
    <source>
        <dbReference type="Pfam" id="PF08125"/>
    </source>
</evidence>
<dbReference type="PANTHER" id="PTHR43362:SF1">
    <property type="entry name" value="MANNITOL DEHYDROGENASE 2-RELATED"/>
    <property type="match status" value="1"/>
</dbReference>
<dbReference type="InterPro" id="IPR013118">
    <property type="entry name" value="Mannitol_DH_C"/>
</dbReference>
<dbReference type="InterPro" id="IPR013328">
    <property type="entry name" value="6PGD_dom2"/>
</dbReference>
<proteinExistence type="inferred from homology"/>
<keyword evidence="4" id="KW-0560">Oxidoreductase</keyword>
<dbReference type="SUPFAM" id="SSF48179">
    <property type="entry name" value="6-phosphogluconate dehydrogenase C-terminal domain-like"/>
    <property type="match status" value="1"/>
</dbReference>
<dbReference type="Pfam" id="PF08125">
    <property type="entry name" value="Mannitol_dh_C"/>
    <property type="match status" value="1"/>
</dbReference>
<dbReference type="Gene3D" id="1.10.1040.10">
    <property type="entry name" value="N-(1-d-carboxylethyl)-l-norvaline Dehydrogenase, domain 2"/>
    <property type="match status" value="1"/>
</dbReference>
<dbReference type="PANTHER" id="PTHR43362">
    <property type="entry name" value="MANNITOL DEHYDROGENASE DSF1-RELATED"/>
    <property type="match status" value="1"/>
</dbReference>
<evidence type="ECO:0000256" key="3">
    <source>
        <dbReference type="ARBA" id="ARBA00016219"/>
    </source>
</evidence>
<dbReference type="InterPro" id="IPR008927">
    <property type="entry name" value="6-PGluconate_DH-like_C_sf"/>
</dbReference>
<evidence type="ECO:0000256" key="2">
    <source>
        <dbReference type="ARBA" id="ARBA00012939"/>
    </source>
</evidence>
<evidence type="ECO:0000313" key="10">
    <source>
        <dbReference type="Proteomes" id="UP000515734"/>
    </source>
</evidence>
<dbReference type="GO" id="GO:0008926">
    <property type="term" value="F:mannitol-1-phosphate 5-dehydrogenase activity"/>
    <property type="evidence" value="ECO:0007669"/>
    <property type="project" value="UniProtKB-EC"/>
</dbReference>
<feature type="domain" description="Mannitol dehydrogenase C-terminal" evidence="8">
    <location>
        <begin position="296"/>
        <end position="477"/>
    </location>
</feature>
<dbReference type="InterPro" id="IPR013131">
    <property type="entry name" value="Mannitol_DH_N"/>
</dbReference>
<reference evidence="9 10" key="1">
    <citation type="submission" date="2020-07" db="EMBL/GenBank/DDBJ databases">
        <title>Complete genome sequence of Mycolicibacterium litorale like strain isolated from cardiac implantable electronic device infection.</title>
        <authorList>
            <person name="Fukano H."/>
            <person name="Miyama H."/>
            <person name="Hoshino Y."/>
        </authorList>
    </citation>
    <scope>NUCLEOTIDE SEQUENCE [LARGE SCALE GENOMIC DNA]</scope>
    <source>
        <strain evidence="9 10">NIIDNTM18</strain>
    </source>
</reference>
<comment type="catalytic activity">
    <reaction evidence="6">
        <text>D-mannitol 1-phosphate + NAD(+) = beta-D-fructose 6-phosphate + NADH + H(+)</text>
        <dbReference type="Rhea" id="RHEA:19661"/>
        <dbReference type="ChEBI" id="CHEBI:15378"/>
        <dbReference type="ChEBI" id="CHEBI:57540"/>
        <dbReference type="ChEBI" id="CHEBI:57634"/>
        <dbReference type="ChEBI" id="CHEBI:57945"/>
        <dbReference type="ChEBI" id="CHEBI:61381"/>
        <dbReference type="EC" id="1.1.1.17"/>
    </reaction>
</comment>
<dbReference type="EC" id="1.1.1.17" evidence="2"/>
<accession>A0A6S6PBI8</accession>
<dbReference type="AlphaFoldDB" id="A0A6S6PBI8"/>
<protein>
    <recommendedName>
        <fullName evidence="3">Mannitol-1-phosphate 5-dehydrogenase</fullName>
        <ecNumber evidence="2">1.1.1.17</ecNumber>
    </recommendedName>
</protein>
<comment type="similarity">
    <text evidence="1">Belongs to the mannitol dehydrogenase family.</text>
</comment>
<feature type="domain" description="Mannitol dehydrogenase N-terminal" evidence="7">
    <location>
        <begin position="40"/>
        <end position="287"/>
    </location>
</feature>
<evidence type="ECO:0000256" key="4">
    <source>
        <dbReference type="ARBA" id="ARBA00023002"/>
    </source>
</evidence>
<dbReference type="InterPro" id="IPR050988">
    <property type="entry name" value="Mannitol_DH/Oxidoreductase"/>
</dbReference>
<evidence type="ECO:0000313" key="9">
    <source>
        <dbReference type="EMBL" id="BCI54050.1"/>
    </source>
</evidence>
<dbReference type="EMBL" id="AP023287">
    <property type="protein sequence ID" value="BCI54050.1"/>
    <property type="molecule type" value="Genomic_DNA"/>
</dbReference>
<dbReference type="Pfam" id="PF01232">
    <property type="entry name" value="Mannitol_dh"/>
    <property type="match status" value="1"/>
</dbReference>
<dbReference type="PROSITE" id="PS00974">
    <property type="entry name" value="MANNITOL_DHGENASE"/>
    <property type="match status" value="1"/>
</dbReference>
<dbReference type="PRINTS" id="PR00084">
    <property type="entry name" value="MTLDHDRGNASE"/>
</dbReference>